<dbReference type="EMBL" id="KF900822">
    <property type="protein sequence ID" value="AIF08162.1"/>
    <property type="molecule type" value="Genomic_DNA"/>
</dbReference>
<dbReference type="InterPro" id="IPR036421">
    <property type="entry name" value="Fe_dep_repressor_sf"/>
</dbReference>
<name>A0A075H0V4_9EURY</name>
<organism evidence="2">
    <name type="scientific">uncultured marine group II/III euryarchaeote KM3_27_D02</name>
    <dbReference type="NCBI Taxonomy" id="1456428"/>
    <lineage>
        <taxon>Archaea</taxon>
        <taxon>Methanobacteriati</taxon>
        <taxon>Methanobacteriota</taxon>
        <taxon>environmental samples</taxon>
    </lineage>
</organism>
<proteinExistence type="predicted"/>
<dbReference type="Pfam" id="PF02742">
    <property type="entry name" value="Fe_dep_repr_C"/>
    <property type="match status" value="1"/>
</dbReference>
<dbReference type="Gene3D" id="1.10.60.10">
    <property type="entry name" value="Iron dependent repressor, metal binding and dimerisation domain"/>
    <property type="match status" value="1"/>
</dbReference>
<evidence type="ECO:0000259" key="1">
    <source>
        <dbReference type="Pfam" id="PF02742"/>
    </source>
</evidence>
<feature type="domain" description="Iron dependent repressor metal binding and dimerisation" evidence="1">
    <location>
        <begin position="2"/>
        <end position="51"/>
    </location>
</feature>
<accession>A0A075H0V4</accession>
<evidence type="ECO:0000313" key="2">
    <source>
        <dbReference type="EMBL" id="AIF08162.1"/>
    </source>
</evidence>
<dbReference type="SUPFAM" id="SSF47979">
    <property type="entry name" value="Iron-dependent repressor protein, dimerization domain"/>
    <property type="match status" value="1"/>
</dbReference>
<sequence length="132" mass="14592">MEVFLVKMLDYQGDVHDAACKLEHALTDELEHTIDRLLGYPELTPDGVVIPQVKRQVNAMFSRVLLPLRSLPEGVPGTIELLVIDGVEARTLADLGIQPGAKITRMQGSFEVDGKETQLSEELQGRILARTD</sequence>
<dbReference type="GO" id="GO:0046983">
    <property type="term" value="F:protein dimerization activity"/>
    <property type="evidence" value="ECO:0007669"/>
    <property type="project" value="InterPro"/>
</dbReference>
<protein>
    <submittedName>
        <fullName evidence="2">Mn-dependent transcriptional regulator</fullName>
    </submittedName>
</protein>
<dbReference type="GO" id="GO:0046914">
    <property type="term" value="F:transition metal ion binding"/>
    <property type="evidence" value="ECO:0007669"/>
    <property type="project" value="InterPro"/>
</dbReference>
<dbReference type="InterPro" id="IPR001367">
    <property type="entry name" value="Fe_dep_repressor"/>
</dbReference>
<reference evidence="2" key="1">
    <citation type="journal article" date="2014" name="Genome Biol. Evol.">
        <title>Pangenome evidence for extensive interdomain horizontal transfer affecting lineage core and shell genes in uncultured planktonic thaumarchaeota and euryarchaeota.</title>
        <authorList>
            <person name="Deschamps P."/>
            <person name="Zivanovic Y."/>
            <person name="Moreira D."/>
            <person name="Rodriguez-Valera F."/>
            <person name="Lopez-Garcia P."/>
        </authorList>
    </citation>
    <scope>NUCLEOTIDE SEQUENCE</scope>
</reference>
<dbReference type="AlphaFoldDB" id="A0A075H0V4"/>